<dbReference type="EMBL" id="PDOB01000053">
    <property type="protein sequence ID" value="PIL37982.1"/>
    <property type="molecule type" value="Genomic_DNA"/>
</dbReference>
<dbReference type="InterPro" id="IPR022060">
    <property type="entry name" value="DUF3616"/>
</dbReference>
<evidence type="ECO:0000313" key="2">
    <source>
        <dbReference type="EMBL" id="PIL37982.1"/>
    </source>
</evidence>
<organism evidence="2 3">
    <name type="scientific">Massilia psychrophila</name>
    <dbReference type="NCBI Taxonomy" id="1603353"/>
    <lineage>
        <taxon>Bacteria</taxon>
        <taxon>Pseudomonadati</taxon>
        <taxon>Pseudomonadota</taxon>
        <taxon>Betaproteobacteria</taxon>
        <taxon>Burkholderiales</taxon>
        <taxon>Oxalobacteraceae</taxon>
        <taxon>Telluria group</taxon>
        <taxon>Massilia</taxon>
    </lineage>
</organism>
<protein>
    <recommendedName>
        <fullName evidence="1">DUF3616 domain-containing protein</fullName>
    </recommendedName>
</protein>
<sequence length="382" mass="42107">MHPTNIVLLEFHPEHDKLTYDKELRDGLSVALRMGRTLWLANDETVSLERLTLSEKDSTGRSSFTRDHKQFALHDFLPLPLPPHGETLDDINEADIEGLAYDGKYLWLTGSHSLRRKQPKPDDGVKKAHKRLCSVDAQGNRYLLARIPVTQQDGEHVLLKQTGPKGKQCTAAMLRGDEDGNELTALLKEDKHFGPFLAIPGKDNGFDIEGIAVAGNHLLLGLRGPVLRGWAAIIEVALVDDKEAGWMKLAAVDTDGQMLRKHFLDLGGLGIRDLCVQGKDLLILAGPTMDLDGPVYVYRWVGGALPAKETVMHADQLERVLTLPYGHGVDHPEGMTLFSDEQASEEGLMVVYDAASASRQIGDSIIVADVFPLPGRKRRKGD</sequence>
<accession>A0A2G8SW68</accession>
<evidence type="ECO:0000313" key="3">
    <source>
        <dbReference type="Proteomes" id="UP000228593"/>
    </source>
</evidence>
<dbReference type="OrthoDB" id="423529at2"/>
<dbReference type="RefSeq" id="WP_099917782.1">
    <property type="nucleotide sequence ID" value="NZ_BMHS01000007.1"/>
</dbReference>
<dbReference type="AlphaFoldDB" id="A0A2G8SW68"/>
<name>A0A2G8SW68_9BURK</name>
<dbReference type="Proteomes" id="UP000228593">
    <property type="component" value="Unassembled WGS sequence"/>
</dbReference>
<evidence type="ECO:0000259" key="1">
    <source>
        <dbReference type="Pfam" id="PF12275"/>
    </source>
</evidence>
<comment type="caution">
    <text evidence="2">The sequence shown here is derived from an EMBL/GenBank/DDBJ whole genome shotgun (WGS) entry which is preliminary data.</text>
</comment>
<feature type="domain" description="DUF3616" evidence="1">
    <location>
        <begin position="28"/>
        <end position="369"/>
    </location>
</feature>
<keyword evidence="3" id="KW-1185">Reference proteome</keyword>
<gene>
    <name evidence="2" type="ORF">CR103_20545</name>
</gene>
<proteinExistence type="predicted"/>
<dbReference type="Pfam" id="PF12275">
    <property type="entry name" value="DUF3616"/>
    <property type="match status" value="1"/>
</dbReference>
<reference evidence="2 3" key="1">
    <citation type="submission" date="2017-10" db="EMBL/GenBank/DDBJ databases">
        <title>Massilia psychrophilum sp. nov., a novel purple-pigmented bacterium isolated from Tianshan glacier, Xinjiang Municipality, China.</title>
        <authorList>
            <person name="Wang H."/>
        </authorList>
    </citation>
    <scope>NUCLEOTIDE SEQUENCE [LARGE SCALE GENOMIC DNA]</scope>
    <source>
        <strain evidence="2 3">JCM 30813</strain>
    </source>
</reference>